<dbReference type="EMBL" id="VXAB01018615">
    <property type="protein sequence ID" value="NXJ16895.1"/>
    <property type="molecule type" value="Genomic_DNA"/>
</dbReference>
<name>A0A7K9Z3J5_9GALL</name>
<dbReference type="Proteomes" id="UP000522663">
    <property type="component" value="Unassembled WGS sequence"/>
</dbReference>
<dbReference type="GO" id="GO:0007156">
    <property type="term" value="P:homophilic cell adhesion via plasma membrane adhesion molecules"/>
    <property type="evidence" value="ECO:0007669"/>
    <property type="project" value="InterPro"/>
</dbReference>
<accession>A0A7K9Z3J5</accession>
<evidence type="ECO:0000256" key="4">
    <source>
        <dbReference type="ARBA" id="ARBA00023136"/>
    </source>
</evidence>
<dbReference type="CDD" id="cd11304">
    <property type="entry name" value="Cadherin_repeat"/>
    <property type="match status" value="1"/>
</dbReference>
<dbReference type="InterPro" id="IPR015919">
    <property type="entry name" value="Cadherin-like_sf"/>
</dbReference>
<evidence type="ECO:0000256" key="3">
    <source>
        <dbReference type="ARBA" id="ARBA00022989"/>
    </source>
</evidence>
<dbReference type="AlphaFoldDB" id="A0A7K9Z3J5"/>
<evidence type="ECO:0000313" key="9">
    <source>
        <dbReference type="Proteomes" id="UP000522663"/>
    </source>
</evidence>
<feature type="non-terminal residue" evidence="8">
    <location>
        <position position="64"/>
    </location>
</feature>
<comment type="subcellular location">
    <subcellularLocation>
        <location evidence="1">Membrane</location>
        <topology evidence="1">Single-pass membrane protein</topology>
    </subcellularLocation>
</comment>
<keyword evidence="5" id="KW-0325">Glycoprotein</keyword>
<comment type="caution">
    <text evidence="8">The sequence shown here is derived from an EMBL/GenBank/DDBJ whole genome shotgun (WGS) entry which is preliminary data.</text>
</comment>
<evidence type="ECO:0000313" key="8">
    <source>
        <dbReference type="EMBL" id="NXJ16895.1"/>
    </source>
</evidence>
<proteinExistence type="predicted"/>
<dbReference type="PROSITE" id="PS50268">
    <property type="entry name" value="CADHERIN_2"/>
    <property type="match status" value="1"/>
</dbReference>
<evidence type="ECO:0000256" key="6">
    <source>
        <dbReference type="PROSITE-ProRule" id="PRU00043"/>
    </source>
</evidence>
<evidence type="ECO:0000259" key="7">
    <source>
        <dbReference type="PROSITE" id="PS50268"/>
    </source>
</evidence>
<dbReference type="PANTHER" id="PTHR24028:SF133">
    <property type="entry name" value="PROTOCADHERIN ALPHA-4"/>
    <property type="match status" value="1"/>
</dbReference>
<gene>
    <name evidence="8" type="primary">Pcdha2_0</name>
    <name evidence="8" type="ORF">ODOGUJ_R15367</name>
</gene>
<feature type="non-terminal residue" evidence="8">
    <location>
        <position position="1"/>
    </location>
</feature>
<reference evidence="8 9" key="1">
    <citation type="submission" date="2019-09" db="EMBL/GenBank/DDBJ databases">
        <title>Bird 10,000 Genomes (B10K) Project - Family phase.</title>
        <authorList>
            <person name="Zhang G."/>
        </authorList>
    </citation>
    <scope>NUCLEOTIDE SEQUENCE [LARGE SCALE GENOMIC DNA]</scope>
    <source>
        <strain evidence="8">B10K-DU-001-53</strain>
        <tissue evidence="8">Muscle</tissue>
    </source>
</reference>
<dbReference type="Gene3D" id="2.60.40.60">
    <property type="entry name" value="Cadherins"/>
    <property type="match status" value="1"/>
</dbReference>
<protein>
    <submittedName>
        <fullName evidence="8">PCDA2 protein</fullName>
    </submittedName>
</protein>
<keyword evidence="6" id="KW-0106">Calcium</keyword>
<evidence type="ECO:0000256" key="2">
    <source>
        <dbReference type="ARBA" id="ARBA00022692"/>
    </source>
</evidence>
<feature type="domain" description="Cadherin" evidence="7">
    <location>
        <begin position="1"/>
        <end position="64"/>
    </location>
</feature>
<evidence type="ECO:0000256" key="1">
    <source>
        <dbReference type="ARBA" id="ARBA00004167"/>
    </source>
</evidence>
<keyword evidence="9" id="KW-1185">Reference proteome</keyword>
<keyword evidence="3" id="KW-1133">Transmembrane helix</keyword>
<dbReference type="GO" id="GO:0005886">
    <property type="term" value="C:plasma membrane"/>
    <property type="evidence" value="ECO:0007669"/>
    <property type="project" value="TreeGrafter"/>
</dbReference>
<keyword evidence="4" id="KW-0472">Membrane</keyword>
<dbReference type="GO" id="GO:0005509">
    <property type="term" value="F:calcium ion binding"/>
    <property type="evidence" value="ECO:0007669"/>
    <property type="project" value="UniProtKB-UniRule"/>
</dbReference>
<dbReference type="SUPFAM" id="SSF49313">
    <property type="entry name" value="Cadherin-like"/>
    <property type="match status" value="1"/>
</dbReference>
<dbReference type="OrthoDB" id="9119744at2759"/>
<dbReference type="InterPro" id="IPR050174">
    <property type="entry name" value="Protocadherin/Cadherin-CA"/>
</dbReference>
<sequence>FSYSIVSSLPASHRDAFSVDPRTGEIWLREILDYEEIRICELQIEAKDEGFHTLSGHCKVVVEV</sequence>
<evidence type="ECO:0000256" key="5">
    <source>
        <dbReference type="ARBA" id="ARBA00023180"/>
    </source>
</evidence>
<keyword evidence="2" id="KW-0812">Transmembrane</keyword>
<dbReference type="InterPro" id="IPR002126">
    <property type="entry name" value="Cadherin-like_dom"/>
</dbReference>
<dbReference type="Pfam" id="PF00028">
    <property type="entry name" value="Cadherin"/>
    <property type="match status" value="1"/>
</dbReference>
<dbReference type="PANTHER" id="PTHR24028">
    <property type="entry name" value="CADHERIN-87A"/>
    <property type="match status" value="1"/>
</dbReference>
<organism evidence="8 9">
    <name type="scientific">Odontophorus gujanensis</name>
    <name type="common">marbled wood quail</name>
    <dbReference type="NCBI Taxonomy" id="886794"/>
    <lineage>
        <taxon>Eukaryota</taxon>
        <taxon>Metazoa</taxon>
        <taxon>Chordata</taxon>
        <taxon>Craniata</taxon>
        <taxon>Vertebrata</taxon>
        <taxon>Euteleostomi</taxon>
        <taxon>Archelosauria</taxon>
        <taxon>Archosauria</taxon>
        <taxon>Dinosauria</taxon>
        <taxon>Saurischia</taxon>
        <taxon>Theropoda</taxon>
        <taxon>Coelurosauria</taxon>
        <taxon>Aves</taxon>
        <taxon>Neognathae</taxon>
        <taxon>Galloanserae</taxon>
        <taxon>Galliformes</taxon>
        <taxon>Odontophoridae</taxon>
        <taxon>Odontophorus</taxon>
    </lineage>
</organism>